<dbReference type="Pfam" id="PF04195">
    <property type="entry name" value="Transposase_28"/>
    <property type="match status" value="1"/>
</dbReference>
<feature type="compositionally biased region" description="Acidic residues" evidence="1">
    <location>
        <begin position="546"/>
        <end position="559"/>
    </location>
</feature>
<organism evidence="3 4">
    <name type="scientific">Oldenlandia corymbosa var. corymbosa</name>
    <dbReference type="NCBI Taxonomy" id="529605"/>
    <lineage>
        <taxon>Eukaryota</taxon>
        <taxon>Viridiplantae</taxon>
        <taxon>Streptophyta</taxon>
        <taxon>Embryophyta</taxon>
        <taxon>Tracheophyta</taxon>
        <taxon>Spermatophyta</taxon>
        <taxon>Magnoliopsida</taxon>
        <taxon>eudicotyledons</taxon>
        <taxon>Gunneridae</taxon>
        <taxon>Pentapetalae</taxon>
        <taxon>asterids</taxon>
        <taxon>lamiids</taxon>
        <taxon>Gentianales</taxon>
        <taxon>Rubiaceae</taxon>
        <taxon>Rubioideae</taxon>
        <taxon>Spermacoceae</taxon>
        <taxon>Hedyotis-Oldenlandia complex</taxon>
        <taxon>Oldenlandia</taxon>
    </lineage>
</organism>
<evidence type="ECO:0000259" key="2">
    <source>
        <dbReference type="Pfam" id="PF04195"/>
    </source>
</evidence>
<feature type="region of interest" description="Disordered" evidence="1">
    <location>
        <begin position="546"/>
        <end position="587"/>
    </location>
</feature>
<accession>A0AAV1CG76</accession>
<feature type="region of interest" description="Disordered" evidence="1">
    <location>
        <begin position="348"/>
        <end position="372"/>
    </location>
</feature>
<sequence length="767" mass="86684">MASQTVSDFASTIDSVEKADSIAEKYNFPIDLDYRAPIGTERANNPPEGKITVYERWMFLGLRFPLHPLFGRLVQYYKIPLARFTPNLVTAVLGFVRLCEIKRIAPRLLVWRYFFKVCVPSTKYKDWYNVKTNVSSKAKRIIELFYGAPSWKPNYLFVSAPDDVCMAWDYREAHEMGGVADAWSKHDKARIERYRVDIDSLESVENILGYTEVQHYVMSSSKDTVGLFGDAKIFEIKNSDDEGSSNKVTKKRKLRRLVKASDATSPIIEEVEAPMPEGPVPEAGPATERHPEWFKPIEASLEKKNVEDTDGSSSYIAAAAIYHFGDNRIECPIIEEVAATLTEEESLKMSSAERGFLEQERQSSEASRKEEEALRLAREQELAGVQAMYKELEAKLSECREIHVPRSELSAWITHFWSRMMSTDGLASILVGISNEAKVLGGHGVAVAALKRMESGKTINAGWLQQFIRPHPKKTLHEALKKGVQRLSDGQLPLFGPLCGAVPEMKSSTEISSFEGEVLTVLPDDAGEEVRMPELAPDFIGVEVEWEEDSSEGPVEDDGQSNPKPEGTLVPPSAEETNENQPTQPQGQKEDLYFVHHLHLLILEEEEVTQFPLYAMISSIMRKSGDVHNTSKVKSLEKELSDAFKALNLRTHHRLIKIRTECFIAAIDLLKKRTKEVEFYSKQAAILQNILADNEIFLPILDDLDLEGKARERAAAEEYLLRIDDQDWEILDLKDKLGHCVHKLRSMGWSGLIKPSRFNPKGKDLRI</sequence>
<dbReference type="InterPro" id="IPR007321">
    <property type="entry name" value="Transposase_28"/>
</dbReference>
<dbReference type="AlphaFoldDB" id="A0AAV1CG76"/>
<name>A0AAV1CG76_OLDCO</name>
<protein>
    <submittedName>
        <fullName evidence="3">OLC1v1030171C1</fullName>
    </submittedName>
</protein>
<gene>
    <name evidence="3" type="ORF">OLC1_LOCUS5595</name>
</gene>
<feature type="domain" description="Transposase (putative) gypsy type" evidence="2">
    <location>
        <begin position="55"/>
        <end position="118"/>
    </location>
</feature>
<dbReference type="Proteomes" id="UP001161247">
    <property type="component" value="Chromosome 2"/>
</dbReference>
<proteinExistence type="predicted"/>
<reference evidence="3" key="1">
    <citation type="submission" date="2023-03" db="EMBL/GenBank/DDBJ databases">
        <authorList>
            <person name="Julca I."/>
        </authorList>
    </citation>
    <scope>NUCLEOTIDE SEQUENCE</scope>
</reference>
<evidence type="ECO:0000256" key="1">
    <source>
        <dbReference type="SAM" id="MobiDB-lite"/>
    </source>
</evidence>
<feature type="compositionally biased region" description="Basic and acidic residues" evidence="1">
    <location>
        <begin position="355"/>
        <end position="372"/>
    </location>
</feature>
<keyword evidence="4" id="KW-1185">Reference proteome</keyword>
<dbReference type="EMBL" id="OX459119">
    <property type="protein sequence ID" value="CAI9094430.1"/>
    <property type="molecule type" value="Genomic_DNA"/>
</dbReference>
<evidence type="ECO:0000313" key="3">
    <source>
        <dbReference type="EMBL" id="CAI9094430.1"/>
    </source>
</evidence>
<evidence type="ECO:0000313" key="4">
    <source>
        <dbReference type="Proteomes" id="UP001161247"/>
    </source>
</evidence>